<keyword evidence="2" id="KW-1185">Reference proteome</keyword>
<evidence type="ECO:0000313" key="1">
    <source>
        <dbReference type="EMBL" id="MCX8524035.1"/>
    </source>
</evidence>
<dbReference type="InterPro" id="IPR053139">
    <property type="entry name" value="Surface_bspA-like"/>
</dbReference>
<dbReference type="RefSeq" id="WP_267265486.1">
    <property type="nucleotide sequence ID" value="NZ_JAOVZW010000010.1"/>
</dbReference>
<dbReference type="PANTHER" id="PTHR45661">
    <property type="entry name" value="SURFACE ANTIGEN"/>
    <property type="match status" value="1"/>
</dbReference>
<sequence>MFLSKIELPFSVTDIPTFSFDNCKALKELNIHQNIKTIGWDIFRNAENLEKFTVHPLNPNFSTEDDVLYDHEKSTLLKFPPAKEKITIPSTVKNIATSAFNTSKNLKEITIPETVEKINTWAFANCPLLTKITLLVKKPVYMSEAFQIGREKTFYVPKEAIEEYKKSNDMSWKNANYIGI</sequence>
<comment type="caution">
    <text evidence="1">The sequence shown here is derived from an EMBL/GenBank/DDBJ whole genome shotgun (WGS) entry which is preliminary data.</text>
</comment>
<dbReference type="SUPFAM" id="SSF52058">
    <property type="entry name" value="L domain-like"/>
    <property type="match status" value="1"/>
</dbReference>
<dbReference type="InterPro" id="IPR026906">
    <property type="entry name" value="LRR_5"/>
</dbReference>
<dbReference type="PANTHER" id="PTHR45661:SF3">
    <property type="entry name" value="IG-LIKE DOMAIN-CONTAINING PROTEIN"/>
    <property type="match status" value="1"/>
</dbReference>
<proteinExistence type="predicted"/>
<dbReference type="Pfam" id="PF13306">
    <property type="entry name" value="LRR_5"/>
    <property type="match status" value="2"/>
</dbReference>
<organism evidence="1 2">
    <name type="scientific">Chryseobacterium formosus</name>
    <dbReference type="NCBI Taxonomy" id="1537363"/>
    <lineage>
        <taxon>Bacteria</taxon>
        <taxon>Pseudomonadati</taxon>
        <taxon>Bacteroidota</taxon>
        <taxon>Flavobacteriia</taxon>
        <taxon>Flavobacteriales</taxon>
        <taxon>Weeksellaceae</taxon>
        <taxon>Chryseobacterium group</taxon>
        <taxon>Chryseobacterium</taxon>
    </lineage>
</organism>
<dbReference type="Gene3D" id="3.80.10.10">
    <property type="entry name" value="Ribonuclease Inhibitor"/>
    <property type="match status" value="1"/>
</dbReference>
<dbReference type="EMBL" id="JAOVZW010000010">
    <property type="protein sequence ID" value="MCX8524035.1"/>
    <property type="molecule type" value="Genomic_DNA"/>
</dbReference>
<name>A0ABT3XPH1_9FLAO</name>
<reference evidence="1" key="1">
    <citation type="submission" date="2022-10" db="EMBL/GenBank/DDBJ databases">
        <title>Chryseobacterium sp. nov., a novel bacterial species.</title>
        <authorList>
            <person name="Cao Y."/>
        </authorList>
    </citation>
    <scope>NUCLEOTIDE SEQUENCE</scope>
    <source>
        <strain evidence="1">CCTCC AB2015118</strain>
    </source>
</reference>
<dbReference type="InterPro" id="IPR032675">
    <property type="entry name" value="LRR_dom_sf"/>
</dbReference>
<protein>
    <submittedName>
        <fullName evidence="1">Leucine-rich repeat domain-containing protein</fullName>
    </submittedName>
</protein>
<accession>A0ABT3XPH1</accession>
<gene>
    <name evidence="1" type="ORF">OF897_08870</name>
</gene>
<dbReference type="Proteomes" id="UP001073122">
    <property type="component" value="Unassembled WGS sequence"/>
</dbReference>
<evidence type="ECO:0000313" key="2">
    <source>
        <dbReference type="Proteomes" id="UP001073122"/>
    </source>
</evidence>